<evidence type="ECO:0000313" key="2">
    <source>
        <dbReference type="Proteomes" id="UP000327013"/>
    </source>
</evidence>
<keyword evidence="2" id="KW-1185">Reference proteome</keyword>
<dbReference type="Proteomes" id="UP000327013">
    <property type="component" value="Unassembled WGS sequence"/>
</dbReference>
<gene>
    <name evidence="1" type="ORF">FH972_020950</name>
</gene>
<name>A0A5N6KNH7_9ROSI</name>
<reference evidence="1 2" key="1">
    <citation type="submission" date="2019-06" db="EMBL/GenBank/DDBJ databases">
        <title>A chromosomal-level reference genome of Carpinus fangiana (Coryloideae, Betulaceae).</title>
        <authorList>
            <person name="Yang X."/>
            <person name="Wang Z."/>
            <person name="Zhang L."/>
            <person name="Hao G."/>
            <person name="Liu J."/>
            <person name="Yang Y."/>
        </authorList>
    </citation>
    <scope>NUCLEOTIDE SEQUENCE [LARGE SCALE GENOMIC DNA]</scope>
    <source>
        <strain evidence="1">Cfa_2016G</strain>
        <tissue evidence="1">Leaf</tissue>
    </source>
</reference>
<dbReference type="EMBL" id="VIBQ01000009">
    <property type="protein sequence ID" value="KAB8336639.1"/>
    <property type="molecule type" value="Genomic_DNA"/>
</dbReference>
<protein>
    <submittedName>
        <fullName evidence="1">Uncharacterized protein</fullName>
    </submittedName>
</protein>
<organism evidence="1 2">
    <name type="scientific">Carpinus fangiana</name>
    <dbReference type="NCBI Taxonomy" id="176857"/>
    <lineage>
        <taxon>Eukaryota</taxon>
        <taxon>Viridiplantae</taxon>
        <taxon>Streptophyta</taxon>
        <taxon>Embryophyta</taxon>
        <taxon>Tracheophyta</taxon>
        <taxon>Spermatophyta</taxon>
        <taxon>Magnoliopsida</taxon>
        <taxon>eudicotyledons</taxon>
        <taxon>Gunneridae</taxon>
        <taxon>Pentapetalae</taxon>
        <taxon>rosids</taxon>
        <taxon>fabids</taxon>
        <taxon>Fagales</taxon>
        <taxon>Betulaceae</taxon>
        <taxon>Carpinus</taxon>
    </lineage>
</organism>
<sequence length="92" mass="10581">MVSNFQALSKPQRFPSTDLADANMVGDFYVNNQKGIHSRTYAHFELRYFPVYLKQVIDFELLHGSWASCSVKNVILPSWSLSDKNIGHNLYL</sequence>
<evidence type="ECO:0000313" key="1">
    <source>
        <dbReference type="EMBL" id="KAB8336639.1"/>
    </source>
</evidence>
<proteinExistence type="predicted"/>
<comment type="caution">
    <text evidence="1">The sequence shown here is derived from an EMBL/GenBank/DDBJ whole genome shotgun (WGS) entry which is preliminary data.</text>
</comment>
<accession>A0A5N6KNH7</accession>
<dbReference type="AlphaFoldDB" id="A0A5N6KNH7"/>